<dbReference type="PANTHER" id="PTHR48094:SF11">
    <property type="entry name" value="GLUTATHIONE-INDEPENDENT GLYOXALASE HSP31-RELATED"/>
    <property type="match status" value="1"/>
</dbReference>
<dbReference type="GO" id="GO:0019172">
    <property type="term" value="F:glyoxalase III activity"/>
    <property type="evidence" value="ECO:0007669"/>
    <property type="project" value="TreeGrafter"/>
</dbReference>
<keyword evidence="4" id="KW-0732">Signal</keyword>
<dbReference type="InterPro" id="IPR002818">
    <property type="entry name" value="DJ-1/PfpI"/>
</dbReference>
<organism evidence="6 7">
    <name type="scientific">Thalassotalea marina</name>
    <dbReference type="NCBI Taxonomy" id="1673741"/>
    <lineage>
        <taxon>Bacteria</taxon>
        <taxon>Pseudomonadati</taxon>
        <taxon>Pseudomonadota</taxon>
        <taxon>Gammaproteobacteria</taxon>
        <taxon>Alteromonadales</taxon>
        <taxon>Colwelliaceae</taxon>
        <taxon>Thalassotalea</taxon>
    </lineage>
</organism>
<reference evidence="6" key="1">
    <citation type="journal article" date="2014" name="Int. J. Syst. Evol. Microbiol.">
        <title>Complete genome sequence of Corynebacterium casei LMG S-19264T (=DSM 44701T), isolated from a smear-ripened cheese.</title>
        <authorList>
            <consortium name="US DOE Joint Genome Institute (JGI-PGF)"/>
            <person name="Walter F."/>
            <person name="Albersmeier A."/>
            <person name="Kalinowski J."/>
            <person name="Ruckert C."/>
        </authorList>
    </citation>
    <scope>NUCLEOTIDE SEQUENCE</scope>
    <source>
        <strain evidence="6">KCTC 42731</strain>
    </source>
</reference>
<dbReference type="InterPro" id="IPR039437">
    <property type="entry name" value="FrzH/put_lumazine-bd"/>
</dbReference>
<name>A0A919BJL1_9GAMM</name>
<accession>A0A919BJL1</accession>
<comment type="similarity">
    <text evidence="3">Belongs to the peptidase C56 family. HSP31-like subfamily.</text>
</comment>
<evidence type="ECO:0000256" key="3">
    <source>
        <dbReference type="ARBA" id="ARBA00038493"/>
    </source>
</evidence>
<dbReference type="PANTHER" id="PTHR48094">
    <property type="entry name" value="PROTEIN/NUCLEIC ACID DEGLYCASE DJ-1-RELATED"/>
    <property type="match status" value="1"/>
</dbReference>
<evidence type="ECO:0000256" key="1">
    <source>
        <dbReference type="ARBA" id="ARBA00023016"/>
    </source>
</evidence>
<keyword evidence="2" id="KW-0456">Lyase</keyword>
<dbReference type="EMBL" id="BNCK01000005">
    <property type="protein sequence ID" value="GHF94510.1"/>
    <property type="molecule type" value="Genomic_DNA"/>
</dbReference>
<protein>
    <recommendedName>
        <fullName evidence="5">DJ-1/PfpI domain-containing protein</fullName>
    </recommendedName>
</protein>
<dbReference type="Pfam" id="PF12893">
    <property type="entry name" value="Lumazine_bd_2"/>
    <property type="match status" value="1"/>
</dbReference>
<gene>
    <name evidence="6" type="ORF">GCM10017161_23450</name>
</gene>
<feature type="chain" id="PRO_5036788779" description="DJ-1/PfpI domain-containing protein" evidence="4">
    <location>
        <begin position="22"/>
        <end position="379"/>
    </location>
</feature>
<dbReference type="Gene3D" id="3.40.50.880">
    <property type="match status" value="1"/>
</dbReference>
<dbReference type="SUPFAM" id="SSF54427">
    <property type="entry name" value="NTF2-like"/>
    <property type="match status" value="1"/>
</dbReference>
<dbReference type="AlphaFoldDB" id="A0A919BJL1"/>
<dbReference type="InterPro" id="IPR050325">
    <property type="entry name" value="Prot/Nucl_acid_deglycase"/>
</dbReference>
<dbReference type="InterPro" id="IPR029062">
    <property type="entry name" value="Class_I_gatase-like"/>
</dbReference>
<evidence type="ECO:0000313" key="7">
    <source>
        <dbReference type="Proteomes" id="UP000623842"/>
    </source>
</evidence>
<feature type="signal peptide" evidence="4">
    <location>
        <begin position="1"/>
        <end position="21"/>
    </location>
</feature>
<dbReference type="Proteomes" id="UP000623842">
    <property type="component" value="Unassembled WGS sequence"/>
</dbReference>
<evidence type="ECO:0000256" key="4">
    <source>
        <dbReference type="SAM" id="SignalP"/>
    </source>
</evidence>
<proteinExistence type="inferred from homology"/>
<comment type="caution">
    <text evidence="6">The sequence shown here is derived from an EMBL/GenBank/DDBJ whole genome shotgun (WGS) entry which is preliminary data.</text>
</comment>
<dbReference type="GO" id="GO:0019243">
    <property type="term" value="P:methylglyoxal catabolic process to D-lactate via S-lactoyl-glutathione"/>
    <property type="evidence" value="ECO:0007669"/>
    <property type="project" value="TreeGrafter"/>
</dbReference>
<keyword evidence="1" id="KW-0346">Stress response</keyword>
<dbReference type="Pfam" id="PF01965">
    <property type="entry name" value="DJ-1_PfpI"/>
    <property type="match status" value="1"/>
</dbReference>
<reference evidence="6" key="2">
    <citation type="submission" date="2020-09" db="EMBL/GenBank/DDBJ databases">
        <authorList>
            <person name="Sun Q."/>
            <person name="Kim S."/>
        </authorList>
    </citation>
    <scope>NUCLEOTIDE SEQUENCE</scope>
    <source>
        <strain evidence="6">KCTC 42731</strain>
    </source>
</reference>
<feature type="domain" description="DJ-1/PfpI" evidence="5">
    <location>
        <begin position="173"/>
        <end position="373"/>
    </location>
</feature>
<evidence type="ECO:0000256" key="2">
    <source>
        <dbReference type="ARBA" id="ARBA00023239"/>
    </source>
</evidence>
<dbReference type="Gene3D" id="3.10.450.50">
    <property type="match status" value="1"/>
</dbReference>
<dbReference type="CDD" id="cd03141">
    <property type="entry name" value="GATase1_Hsp31_like"/>
    <property type="match status" value="1"/>
</dbReference>
<dbReference type="RefSeq" id="WP_189770726.1">
    <property type="nucleotide sequence ID" value="NZ_BNCK01000005.1"/>
</dbReference>
<dbReference type="InterPro" id="IPR032710">
    <property type="entry name" value="NTF2-like_dom_sf"/>
</dbReference>
<evidence type="ECO:0000259" key="5">
    <source>
        <dbReference type="Pfam" id="PF01965"/>
    </source>
</evidence>
<keyword evidence="7" id="KW-1185">Reference proteome</keyword>
<evidence type="ECO:0000313" key="6">
    <source>
        <dbReference type="EMBL" id="GHF94510.1"/>
    </source>
</evidence>
<sequence>MKILHNTFVLLILMVQFSAIAYDDAQEQLAVKAVIQQYIDGTSNGKPNLIEDAFHPQASLMLSHPKKPFWQVSAKEYASWFKSPKSSRSGFILSVTLDGDIASARALITTAKPVNQYTDQFLLKRFAKGWQIVSKTATQLDSQAKPEQLANAMNKRVLFITSSADHHGDSTLATGTSFSELVEAYEVFINAGYQVDVVSTQGGKLPLAYINTSDNKHKHYLYNQNFMYLLANTLSPEQVDASQYLAVHYVGGGNAMYQVAENKTLQAISMQVYEQNNGIVSSVCHGTAGIVNLKLSNGEYLVAGRKISGYPTAFEKTDAAYYQQFPFDIEQTIKKRGGSFSYGERNQSFVQVDGRVVTGTNYQSSKDVALAMVNLLNKM</sequence>
<dbReference type="SUPFAM" id="SSF52317">
    <property type="entry name" value="Class I glutamine amidotransferase-like"/>
    <property type="match status" value="1"/>
</dbReference>
<dbReference type="GO" id="GO:0005737">
    <property type="term" value="C:cytoplasm"/>
    <property type="evidence" value="ECO:0007669"/>
    <property type="project" value="TreeGrafter"/>
</dbReference>